<dbReference type="EMBL" id="JAYKLX010000006">
    <property type="protein sequence ID" value="MEB3346474.1"/>
    <property type="molecule type" value="Genomic_DNA"/>
</dbReference>
<sequence length="145" mass="16341">MNYKNKIKPLVLILVLITTVSIYFKYSEPAFSDISKVATDIEVNSKELVSSYILNEKTANTAYRGKIVEVDGIVKEVTFLNDRNTIILYGSSKHSNVICDMQLSQAEEVRKLVKGQKIRIKGVCKGFLKDAILLHCILTNTQIDE</sequence>
<dbReference type="Proteomes" id="UP001327027">
    <property type="component" value="Unassembled WGS sequence"/>
</dbReference>
<proteinExistence type="predicted"/>
<evidence type="ECO:0000313" key="2">
    <source>
        <dbReference type="EMBL" id="MEB3346474.1"/>
    </source>
</evidence>
<accession>A0ABU5ZX73</accession>
<gene>
    <name evidence="2" type="ORF">U6A24_13435</name>
</gene>
<dbReference type="InterPro" id="IPR024422">
    <property type="entry name" value="Protein_unknown_function_OB"/>
</dbReference>
<name>A0ABU5ZX73_9FLAO</name>
<dbReference type="Pfam" id="PF12869">
    <property type="entry name" value="tRNA_anti-like"/>
    <property type="match status" value="1"/>
</dbReference>
<reference evidence="2 3" key="1">
    <citation type="journal article" date="2013" name="Int. J. Syst. Evol. Microbiol.">
        <title>Aquimarina gracilis sp. nov., isolated from the gut microflora of a mussel, Mytilus coruscus, and emended description of Aquimarina spongiae.</title>
        <authorList>
            <person name="Park S.C."/>
            <person name="Choe H.N."/>
            <person name="Baik K.S."/>
            <person name="Seong C.N."/>
        </authorList>
    </citation>
    <scope>NUCLEOTIDE SEQUENCE [LARGE SCALE GENOMIC DNA]</scope>
    <source>
        <strain evidence="2 3">PSC32</strain>
    </source>
</reference>
<comment type="caution">
    <text evidence="2">The sequence shown here is derived from an EMBL/GenBank/DDBJ whole genome shotgun (WGS) entry which is preliminary data.</text>
</comment>
<keyword evidence="1" id="KW-0812">Transmembrane</keyword>
<keyword evidence="1" id="KW-1133">Transmembrane helix</keyword>
<evidence type="ECO:0000256" key="1">
    <source>
        <dbReference type="SAM" id="Phobius"/>
    </source>
</evidence>
<evidence type="ECO:0000313" key="3">
    <source>
        <dbReference type="Proteomes" id="UP001327027"/>
    </source>
</evidence>
<keyword evidence="1" id="KW-0472">Membrane</keyword>
<dbReference type="RefSeq" id="WP_324180503.1">
    <property type="nucleotide sequence ID" value="NZ_BAABAW010000006.1"/>
</dbReference>
<organism evidence="2 3">
    <name type="scientific">Aquimarina gracilis</name>
    <dbReference type="NCBI Taxonomy" id="874422"/>
    <lineage>
        <taxon>Bacteria</taxon>
        <taxon>Pseudomonadati</taxon>
        <taxon>Bacteroidota</taxon>
        <taxon>Flavobacteriia</taxon>
        <taxon>Flavobacteriales</taxon>
        <taxon>Flavobacteriaceae</taxon>
        <taxon>Aquimarina</taxon>
    </lineage>
</organism>
<keyword evidence="3" id="KW-1185">Reference proteome</keyword>
<feature type="transmembrane region" description="Helical" evidence="1">
    <location>
        <begin position="7"/>
        <end position="26"/>
    </location>
</feature>
<protein>
    <recommendedName>
        <fullName evidence="4">Nucleic acid binding protein</fullName>
    </recommendedName>
</protein>
<evidence type="ECO:0008006" key="4">
    <source>
        <dbReference type="Google" id="ProtNLM"/>
    </source>
</evidence>